<feature type="compositionally biased region" description="Polar residues" evidence="2">
    <location>
        <begin position="1"/>
        <end position="15"/>
    </location>
</feature>
<dbReference type="AlphaFoldDB" id="G4YZG8"/>
<sequence length="408" mass="43793">MGNGNVTVNTDINVTQQSSSSSAPALKPAASPASSSGSSGQKKNRRKPQKTTKNRNRSGSPVSDGPSPGRSPSPTNAPTQTFYEAFQASGPRVPNGGSQEEVAHSSSRVNGPKPDSILVEDMQYITVEEDMKAMPVSSYGDADVDAASGLKSIKREAVVNPEVESFVTSLVDTVVEKLARMATAESPSNEAVDGSCSSVPNKSTVAACDAVKGEDKIPPTVGANTSKVAVSKEKEMLSNSGDASSGATTRTGPQLFGSNGECEDIQTSLQKMERYLDKLKALAAKSNEEDNDKALVAAKPESESTLKVKVDIAPERDQDVYLTALRTKYGAGVSGCAEQVITLVDYYRDFERRTDLNEIWKMRITKLEKIESSLSEYVQFLNIPVALRQDFIKVKGALLVWRYNYAET</sequence>
<feature type="region of interest" description="Disordered" evidence="2">
    <location>
        <begin position="236"/>
        <end position="260"/>
    </location>
</feature>
<dbReference type="KEGG" id="psoj:PHYSODRAFT_485100"/>
<keyword evidence="1" id="KW-0175">Coiled coil</keyword>
<organism evidence="3 4">
    <name type="scientific">Phytophthora sojae (strain P6497)</name>
    <name type="common">Soybean stem and root rot agent</name>
    <name type="synonym">Phytophthora megasperma f. sp. glycines</name>
    <dbReference type="NCBI Taxonomy" id="1094619"/>
    <lineage>
        <taxon>Eukaryota</taxon>
        <taxon>Sar</taxon>
        <taxon>Stramenopiles</taxon>
        <taxon>Oomycota</taxon>
        <taxon>Peronosporomycetes</taxon>
        <taxon>Peronosporales</taxon>
        <taxon>Peronosporaceae</taxon>
        <taxon>Phytophthora</taxon>
    </lineage>
</organism>
<feature type="compositionally biased region" description="Low complexity" evidence="2">
    <location>
        <begin position="58"/>
        <end position="74"/>
    </location>
</feature>
<keyword evidence="4" id="KW-1185">Reference proteome</keyword>
<feature type="compositionally biased region" description="Low complexity" evidence="2">
    <location>
        <begin position="16"/>
        <end position="41"/>
    </location>
</feature>
<dbReference type="EMBL" id="JH159152">
    <property type="protein sequence ID" value="EGZ25174.1"/>
    <property type="molecule type" value="Genomic_DNA"/>
</dbReference>
<dbReference type="Proteomes" id="UP000002640">
    <property type="component" value="Unassembled WGS sequence"/>
</dbReference>
<dbReference type="InParanoid" id="G4YZG8"/>
<proteinExistence type="predicted"/>
<name>G4YZG8_PHYSP</name>
<dbReference type="SMR" id="G4YZG8"/>
<evidence type="ECO:0000256" key="2">
    <source>
        <dbReference type="SAM" id="MobiDB-lite"/>
    </source>
</evidence>
<dbReference type="GeneID" id="20655846"/>
<feature type="coiled-coil region" evidence="1">
    <location>
        <begin position="262"/>
        <end position="292"/>
    </location>
</feature>
<evidence type="ECO:0000313" key="4">
    <source>
        <dbReference type="Proteomes" id="UP000002640"/>
    </source>
</evidence>
<reference evidence="3 4" key="1">
    <citation type="journal article" date="2006" name="Science">
        <title>Phytophthora genome sequences uncover evolutionary origins and mechanisms of pathogenesis.</title>
        <authorList>
            <person name="Tyler B.M."/>
            <person name="Tripathy S."/>
            <person name="Zhang X."/>
            <person name="Dehal P."/>
            <person name="Jiang R.H."/>
            <person name="Aerts A."/>
            <person name="Arredondo F.D."/>
            <person name="Baxter L."/>
            <person name="Bensasson D."/>
            <person name="Beynon J.L."/>
            <person name="Chapman J."/>
            <person name="Damasceno C.M."/>
            <person name="Dorrance A.E."/>
            <person name="Dou D."/>
            <person name="Dickerman A.W."/>
            <person name="Dubchak I.L."/>
            <person name="Garbelotto M."/>
            <person name="Gijzen M."/>
            <person name="Gordon S.G."/>
            <person name="Govers F."/>
            <person name="Grunwald N.J."/>
            <person name="Huang W."/>
            <person name="Ivors K.L."/>
            <person name="Jones R.W."/>
            <person name="Kamoun S."/>
            <person name="Krampis K."/>
            <person name="Lamour K.H."/>
            <person name="Lee M.K."/>
            <person name="McDonald W.H."/>
            <person name="Medina M."/>
            <person name="Meijer H.J."/>
            <person name="Nordberg E.K."/>
            <person name="Maclean D.J."/>
            <person name="Ospina-Giraldo M.D."/>
            <person name="Morris P.F."/>
            <person name="Phuntumart V."/>
            <person name="Putnam N.H."/>
            <person name="Rash S."/>
            <person name="Rose J.K."/>
            <person name="Sakihama Y."/>
            <person name="Salamov A.A."/>
            <person name="Savidor A."/>
            <person name="Scheuring C.F."/>
            <person name="Smith B.M."/>
            <person name="Sobral B.W."/>
            <person name="Terry A."/>
            <person name="Torto-Alalibo T.A."/>
            <person name="Win J."/>
            <person name="Xu Z."/>
            <person name="Zhang H."/>
            <person name="Grigoriev I.V."/>
            <person name="Rokhsar D.S."/>
            <person name="Boore J.L."/>
        </authorList>
    </citation>
    <scope>NUCLEOTIDE SEQUENCE [LARGE SCALE GENOMIC DNA]</scope>
    <source>
        <strain evidence="3 4">P6497</strain>
    </source>
</reference>
<feature type="region of interest" description="Disordered" evidence="2">
    <location>
        <begin position="1"/>
        <end position="116"/>
    </location>
</feature>
<protein>
    <submittedName>
        <fullName evidence="3">Uncharacterized protein</fullName>
    </submittedName>
</protein>
<dbReference type="OMA" id="GSHRECE"/>
<dbReference type="RefSeq" id="XP_009520462.1">
    <property type="nucleotide sequence ID" value="XM_009522167.1"/>
</dbReference>
<accession>G4YZG8</accession>
<evidence type="ECO:0000313" key="3">
    <source>
        <dbReference type="EMBL" id="EGZ25174.1"/>
    </source>
</evidence>
<evidence type="ECO:0000256" key="1">
    <source>
        <dbReference type="SAM" id="Coils"/>
    </source>
</evidence>
<gene>
    <name evidence="3" type="ORF">PHYSODRAFT_485100</name>
</gene>
<feature type="compositionally biased region" description="Basic residues" evidence="2">
    <location>
        <begin position="42"/>
        <end position="56"/>
    </location>
</feature>
<feature type="compositionally biased region" description="Polar residues" evidence="2">
    <location>
        <begin position="237"/>
        <end position="252"/>
    </location>
</feature>